<dbReference type="EMBL" id="BPEY01000154">
    <property type="protein sequence ID" value="GIU52110.1"/>
    <property type="molecule type" value="Genomic_DNA"/>
</dbReference>
<organism evidence="1 2">
    <name type="scientific">Shewanella sairae</name>
    <dbReference type="NCBI Taxonomy" id="190310"/>
    <lineage>
        <taxon>Bacteria</taxon>
        <taxon>Pseudomonadati</taxon>
        <taxon>Pseudomonadota</taxon>
        <taxon>Gammaproteobacteria</taxon>
        <taxon>Alteromonadales</taxon>
        <taxon>Shewanellaceae</taxon>
        <taxon>Shewanella</taxon>
    </lineage>
</organism>
<evidence type="ECO:0000313" key="2">
    <source>
        <dbReference type="Proteomes" id="UP000887104"/>
    </source>
</evidence>
<dbReference type="RefSeq" id="WP_220783354.1">
    <property type="nucleotide sequence ID" value="NZ_BPEY01000154.1"/>
</dbReference>
<dbReference type="Proteomes" id="UP000887104">
    <property type="component" value="Unassembled WGS sequence"/>
</dbReference>
<evidence type="ECO:0000313" key="1">
    <source>
        <dbReference type="EMBL" id="GIU52110.1"/>
    </source>
</evidence>
<evidence type="ECO:0008006" key="3">
    <source>
        <dbReference type="Google" id="ProtNLM"/>
    </source>
</evidence>
<comment type="caution">
    <text evidence="1">The sequence shown here is derived from an EMBL/GenBank/DDBJ whole genome shotgun (WGS) entry which is preliminary data.</text>
</comment>
<gene>
    <name evidence="1" type="ORF">TUM4438_43940</name>
</gene>
<accession>A0ABQ4PRD0</accession>
<name>A0ABQ4PRD0_9GAMM</name>
<keyword evidence="2" id="KW-1185">Reference proteome</keyword>
<sequence>MRSDYSEAKKYLDRCMDLCPENDKGTLEDIYVERIHLLEQVDKPAAIALAKANKNQYHKKSAEYIVSDVVIAEEKDPDDRFRTLVRLEKKARKLKHFTLANNIVFTLNQERSNVDKIKNLTTALESEKSSYNYCRATIYKNQALVESNLFQRIKEQDIQDLSYIYNYLFRQKFDTLFVKCHKLLWDIAAYRQRGDIITMIYIRGTIVWRLNDDSENEQKYEKLIQDFDYPSLVNRLVYKA</sequence>
<protein>
    <recommendedName>
        <fullName evidence="3">Tetratricopeptide repeat protein</fullName>
    </recommendedName>
</protein>
<proteinExistence type="predicted"/>
<reference evidence="1" key="1">
    <citation type="submission" date="2021-05" db="EMBL/GenBank/DDBJ databases">
        <title>Molecular characterization for Shewanella algae harboring chromosomal blaOXA-55-like strains isolated from clinical and environment sample.</title>
        <authorList>
            <person name="Ohama Y."/>
            <person name="Aoki K."/>
            <person name="Harada S."/>
            <person name="Moriya K."/>
            <person name="Ishii Y."/>
            <person name="Tateda K."/>
        </authorList>
    </citation>
    <scope>NUCLEOTIDE SEQUENCE</scope>
    <source>
        <strain evidence="1">JCM 11563</strain>
    </source>
</reference>